<dbReference type="RefSeq" id="WP_192910324.1">
    <property type="nucleotide sequence ID" value="NZ_CACRTD010000028.1"/>
</dbReference>
<name>A0A6N2U9A2_BACOV</name>
<reference evidence="1" key="1">
    <citation type="submission" date="2019-11" db="EMBL/GenBank/DDBJ databases">
        <authorList>
            <person name="Feng L."/>
        </authorList>
    </citation>
    <scope>NUCLEOTIDE SEQUENCE</scope>
    <source>
        <strain evidence="1">BovatusLFYP28</strain>
    </source>
</reference>
<accession>A0A6N2U9A2</accession>
<dbReference type="AlphaFoldDB" id="A0A6N2U9A2"/>
<gene>
    <name evidence="1" type="ORF">BOLFYP28_00261</name>
</gene>
<dbReference type="EMBL" id="CACRTD010000028">
    <property type="protein sequence ID" value="VYT14460.1"/>
    <property type="molecule type" value="Genomic_DNA"/>
</dbReference>
<sequence length="55" mass="6265">MSDAFVPWWGDKEVVTEYVAPGIRYIRDAKTGELLAFIEGEEDDDMLDEQPSNNT</sequence>
<evidence type="ECO:0000313" key="1">
    <source>
        <dbReference type="EMBL" id="VYT14460.1"/>
    </source>
</evidence>
<organism evidence="1">
    <name type="scientific">Bacteroides ovatus</name>
    <dbReference type="NCBI Taxonomy" id="28116"/>
    <lineage>
        <taxon>Bacteria</taxon>
        <taxon>Pseudomonadati</taxon>
        <taxon>Bacteroidota</taxon>
        <taxon>Bacteroidia</taxon>
        <taxon>Bacteroidales</taxon>
        <taxon>Bacteroidaceae</taxon>
        <taxon>Bacteroides</taxon>
    </lineage>
</organism>
<protein>
    <submittedName>
        <fullName evidence="1">Uncharacterized protein</fullName>
    </submittedName>
</protein>
<proteinExistence type="predicted"/>